<dbReference type="EMBL" id="MW052098">
    <property type="protein sequence ID" value="QQM16294.1"/>
    <property type="molecule type" value="Genomic_RNA"/>
</dbReference>
<evidence type="ECO:0000313" key="1">
    <source>
        <dbReference type="EMBL" id="QQM16294.1"/>
    </source>
</evidence>
<organism evidence="1">
    <name type="scientific">Ensystermes virus</name>
    <dbReference type="NCBI Taxonomy" id="2796588"/>
    <lineage>
        <taxon>Viruses</taxon>
        <taxon>Riboviria</taxon>
    </lineage>
</organism>
<name>A0A7T7K8Z9_9VIRU</name>
<sequence length="569" mass="63289">MIVPKSGKAYVIDWGYVDSTGGARPSTFPPVTNSLCYWVWPSNGREEIAIQPGEGLINTVPSGVSFGIPLNNCVHIKPPPDARPHIRVIPDFLSGYEVVYDEYPWTIIENSVRNSSWNGRYQFSVILGPWYPRAAPPVYFDYKEATVSAQWRWNFTSSGYQVVATAASSGACYPNIVPHLYVSWFFKSGPCAGQLIETRLTPTFYHPFRLISPSVSTSTATASINEDSLWNRAVPSVSGGLYGPVYGSGTLQLQKQYADEVWNDTRYLPDWKFPTPISQLKWQKATSGKDNLTWAVESMITVSVTGGSESSPFPTKNTRSSLSRLGIVAPLRMDIFSGLVSDVYDAFVPFSGNGLAYIKDLKELPDMVKKLGNILAAIPGISTGAKLASTSAKAYLAWHYGIRLMIQDTKEILRALRRSGLSAYHTQRAEVTLDEGWYRISVACNDYDYQLNSLIDQLRRFDLLPTLENLWDLVPFSFVIDWFTGISSSLKAIDSLGYYSKLPILWSCVSQSVEYESTSVDYPGKYQVYQRKFLSNPLTPIRRLGQFPNSSLSNHFVEGAALIAANGGK</sequence>
<accession>A0A7T7K8Z9</accession>
<proteinExistence type="predicted"/>
<protein>
    <submittedName>
        <fullName evidence="1">Putative maturation protein</fullName>
    </submittedName>
</protein>
<reference evidence="1" key="2">
    <citation type="submission" date="2020-09" db="EMBL/GenBank/DDBJ databases">
        <authorList>
            <person name="Le Lay C."/>
            <person name="Shi M."/>
            <person name="Bucek A."/>
            <person name="Bourguignon T."/>
            <person name="Lo N."/>
            <person name="Holmes E.C."/>
        </authorList>
    </citation>
    <scope>NUCLEOTIDE SEQUENCE</scope>
    <source>
        <strain evidence="1">5v_3</strain>
    </source>
</reference>
<reference evidence="1" key="1">
    <citation type="journal article" date="2020" name="Viruses">
        <title>Unmapped RNA Virus Diversity in Termites and their Symbionts.</title>
        <authorList>
            <person name="Lay C.L."/>
            <person name="Shi M."/>
            <person name="Bucek A."/>
            <person name="Bourguignon T."/>
            <person name="Lo N."/>
            <person name="Holmes E.C."/>
        </authorList>
    </citation>
    <scope>NUCLEOTIDE SEQUENCE</scope>
    <source>
        <strain evidence="1">5v_3</strain>
    </source>
</reference>